<dbReference type="AlphaFoldDB" id="A0AAW1F9P2"/>
<feature type="region of interest" description="Disordered" evidence="7">
    <location>
        <begin position="40"/>
        <end position="80"/>
    </location>
</feature>
<evidence type="ECO:0000256" key="7">
    <source>
        <dbReference type="SAM" id="MobiDB-lite"/>
    </source>
</evidence>
<dbReference type="InterPro" id="IPR012515">
    <property type="entry name" value="Antimicrobial12"/>
</dbReference>
<keyword evidence="10" id="KW-1185">Reference proteome</keyword>
<keyword evidence="5" id="KW-0027">Amidation</keyword>
<evidence type="ECO:0000256" key="4">
    <source>
        <dbReference type="ARBA" id="ARBA00022529"/>
    </source>
</evidence>
<name>A0AAW1F9P2_ZOAVI</name>
<keyword evidence="3" id="KW-0964">Secreted</keyword>
<proteinExistence type="inferred from homology"/>
<evidence type="ECO:0000256" key="2">
    <source>
        <dbReference type="ARBA" id="ARBA00007419"/>
    </source>
</evidence>
<feature type="signal peptide" evidence="8">
    <location>
        <begin position="1"/>
        <end position="22"/>
    </location>
</feature>
<comment type="caution">
    <text evidence="9">The sequence shown here is derived from an EMBL/GenBank/DDBJ whole genome shotgun (WGS) entry which is preliminary data.</text>
</comment>
<dbReference type="GO" id="GO:0042742">
    <property type="term" value="P:defense response to bacterium"/>
    <property type="evidence" value="ECO:0007669"/>
    <property type="project" value="UniProtKB-KW"/>
</dbReference>
<organism evidence="9 10">
    <name type="scientific">Zoarces viviparus</name>
    <name type="common">Viviparous eelpout</name>
    <name type="synonym">Blennius viviparus</name>
    <dbReference type="NCBI Taxonomy" id="48416"/>
    <lineage>
        <taxon>Eukaryota</taxon>
        <taxon>Metazoa</taxon>
        <taxon>Chordata</taxon>
        <taxon>Craniata</taxon>
        <taxon>Vertebrata</taxon>
        <taxon>Euteleostomi</taxon>
        <taxon>Actinopterygii</taxon>
        <taxon>Neopterygii</taxon>
        <taxon>Teleostei</taxon>
        <taxon>Neoteleostei</taxon>
        <taxon>Acanthomorphata</taxon>
        <taxon>Eupercaria</taxon>
        <taxon>Perciformes</taxon>
        <taxon>Cottioidei</taxon>
        <taxon>Zoarcales</taxon>
        <taxon>Zoarcidae</taxon>
        <taxon>Zoarcinae</taxon>
        <taxon>Zoarces</taxon>
    </lineage>
</organism>
<feature type="compositionally biased region" description="Low complexity" evidence="7">
    <location>
        <begin position="48"/>
        <end position="57"/>
    </location>
</feature>
<dbReference type="Proteomes" id="UP001488805">
    <property type="component" value="Unassembled WGS sequence"/>
</dbReference>
<evidence type="ECO:0000256" key="3">
    <source>
        <dbReference type="ARBA" id="ARBA00022525"/>
    </source>
</evidence>
<keyword evidence="4" id="KW-0929">Antimicrobial</keyword>
<evidence type="ECO:0000256" key="8">
    <source>
        <dbReference type="SAM" id="SignalP"/>
    </source>
</evidence>
<reference evidence="9 10" key="1">
    <citation type="journal article" date="2024" name="Genome Biol. Evol.">
        <title>Chromosome-level genome assembly of the viviparous eelpout Zoarces viviparus.</title>
        <authorList>
            <person name="Fuhrmann N."/>
            <person name="Brasseur M.V."/>
            <person name="Bakowski C.E."/>
            <person name="Podsiadlowski L."/>
            <person name="Prost S."/>
            <person name="Krehenwinkel H."/>
            <person name="Mayer C."/>
        </authorList>
    </citation>
    <scope>NUCLEOTIDE SEQUENCE [LARGE SCALE GENOMIC DNA]</scope>
    <source>
        <strain evidence="9">NO-MEL_2022_Ind0_liver</strain>
    </source>
</reference>
<feature type="chain" id="PRO_5043687972" evidence="8">
    <location>
        <begin position="23"/>
        <end position="80"/>
    </location>
</feature>
<accession>A0AAW1F9P2</accession>
<dbReference type="EMBL" id="JBCEZU010000089">
    <property type="protein sequence ID" value="KAK9531281.1"/>
    <property type="molecule type" value="Genomic_DNA"/>
</dbReference>
<sequence length="80" mass="8867">MKCIALFLVLAMVVLMAEPGEGFWGHVAKGARAFARGFLGKAKDQQDQQEQIEQQEQLTKRSFDADPQDDAPQDGNPSFN</sequence>
<evidence type="ECO:0000313" key="9">
    <source>
        <dbReference type="EMBL" id="KAK9531281.1"/>
    </source>
</evidence>
<dbReference type="Pfam" id="PF08107">
    <property type="entry name" value="Antimicrobial12"/>
    <property type="match status" value="1"/>
</dbReference>
<evidence type="ECO:0000256" key="1">
    <source>
        <dbReference type="ARBA" id="ARBA00004613"/>
    </source>
</evidence>
<protein>
    <submittedName>
        <fullName evidence="9">Uncharacterized protein</fullName>
    </submittedName>
</protein>
<comment type="similarity">
    <text evidence="2">Belongs to the pleurocidin family.</text>
</comment>
<evidence type="ECO:0000313" key="10">
    <source>
        <dbReference type="Proteomes" id="UP001488805"/>
    </source>
</evidence>
<keyword evidence="8" id="KW-0732">Signal</keyword>
<keyword evidence="6" id="KW-0044">Antibiotic</keyword>
<comment type="subcellular location">
    <subcellularLocation>
        <location evidence="1">Secreted</location>
    </subcellularLocation>
</comment>
<dbReference type="GO" id="GO:0005576">
    <property type="term" value="C:extracellular region"/>
    <property type="evidence" value="ECO:0007669"/>
    <property type="project" value="UniProtKB-SubCell"/>
</dbReference>
<gene>
    <name evidence="9" type="ORF">VZT92_010715</name>
</gene>
<evidence type="ECO:0000256" key="5">
    <source>
        <dbReference type="ARBA" id="ARBA00022815"/>
    </source>
</evidence>
<evidence type="ECO:0000256" key="6">
    <source>
        <dbReference type="ARBA" id="ARBA00023022"/>
    </source>
</evidence>